<comment type="similarity">
    <text evidence="2">Belongs to the metallo-beta-lactamase superfamily.</text>
</comment>
<protein>
    <submittedName>
        <fullName evidence="7">MBL fold metallo-hydrolase</fullName>
    </submittedName>
</protein>
<gene>
    <name evidence="7" type="ORF">H9754_13560</name>
</gene>
<dbReference type="InterPro" id="IPR051013">
    <property type="entry name" value="MBL_superfamily_lactonases"/>
</dbReference>
<dbReference type="AlphaFoldDB" id="A0A9D2PLF7"/>
<dbReference type="SUPFAM" id="SSF56281">
    <property type="entry name" value="Metallo-hydrolase/oxidoreductase"/>
    <property type="match status" value="1"/>
</dbReference>
<sequence length="124" mass="14028">MNQHGIRFSILDLGIMKSDINLVACGSVTATRSKPEDIRTVVLSHMHVDHTGYLYLFPHAEIIVQEKEFAAAFTYAFEQLDQNEHTLYMRRDITTPVDKYTLISGDYEICPGVKCISLPGHLKS</sequence>
<proteinExistence type="inferred from homology"/>
<comment type="caution">
    <text evidence="7">The sequence shown here is derived from an EMBL/GenBank/DDBJ whole genome shotgun (WGS) entry which is preliminary data.</text>
</comment>
<evidence type="ECO:0000256" key="4">
    <source>
        <dbReference type="ARBA" id="ARBA00022801"/>
    </source>
</evidence>
<dbReference type="Gene3D" id="3.60.15.10">
    <property type="entry name" value="Ribonuclease Z/Hydroxyacylglutathione hydrolase-like"/>
    <property type="match status" value="1"/>
</dbReference>
<evidence type="ECO:0000256" key="1">
    <source>
        <dbReference type="ARBA" id="ARBA00001947"/>
    </source>
</evidence>
<dbReference type="GO" id="GO:0016787">
    <property type="term" value="F:hydrolase activity"/>
    <property type="evidence" value="ECO:0007669"/>
    <property type="project" value="UniProtKB-KW"/>
</dbReference>
<dbReference type="PANTHER" id="PTHR42978">
    <property type="entry name" value="QUORUM-QUENCHING LACTONASE YTNP-RELATED-RELATED"/>
    <property type="match status" value="1"/>
</dbReference>
<feature type="domain" description="Metallo-beta-lactamase" evidence="6">
    <location>
        <begin position="29"/>
        <end position="65"/>
    </location>
</feature>
<evidence type="ECO:0000313" key="7">
    <source>
        <dbReference type="EMBL" id="HJC51575.1"/>
    </source>
</evidence>
<evidence type="ECO:0000259" key="6">
    <source>
        <dbReference type="Pfam" id="PF00753"/>
    </source>
</evidence>
<evidence type="ECO:0000256" key="3">
    <source>
        <dbReference type="ARBA" id="ARBA00022723"/>
    </source>
</evidence>
<comment type="cofactor">
    <cofactor evidence="1">
        <name>Zn(2+)</name>
        <dbReference type="ChEBI" id="CHEBI:29105"/>
    </cofactor>
</comment>
<name>A0A9D2PLF7_9FIRM</name>
<evidence type="ECO:0000313" key="8">
    <source>
        <dbReference type="Proteomes" id="UP000823904"/>
    </source>
</evidence>
<reference evidence="7" key="2">
    <citation type="submission" date="2021-04" db="EMBL/GenBank/DDBJ databases">
        <authorList>
            <person name="Gilroy R."/>
        </authorList>
    </citation>
    <scope>NUCLEOTIDE SEQUENCE</scope>
    <source>
        <strain evidence="7">ChiSjej3B21-8574</strain>
    </source>
</reference>
<dbReference type="Proteomes" id="UP000823904">
    <property type="component" value="Unassembled WGS sequence"/>
</dbReference>
<accession>A0A9D2PLF7</accession>
<reference evidence="7" key="1">
    <citation type="journal article" date="2021" name="PeerJ">
        <title>Extensive microbial diversity within the chicken gut microbiome revealed by metagenomics and culture.</title>
        <authorList>
            <person name="Gilroy R."/>
            <person name="Ravi A."/>
            <person name="Getino M."/>
            <person name="Pursley I."/>
            <person name="Horton D.L."/>
            <person name="Alikhan N.F."/>
            <person name="Baker D."/>
            <person name="Gharbi K."/>
            <person name="Hall N."/>
            <person name="Watson M."/>
            <person name="Adriaenssens E.M."/>
            <person name="Foster-Nyarko E."/>
            <person name="Jarju S."/>
            <person name="Secka A."/>
            <person name="Antonio M."/>
            <person name="Oren A."/>
            <person name="Chaudhuri R.R."/>
            <person name="La Ragione R."/>
            <person name="Hildebrand F."/>
            <person name="Pallen M.J."/>
        </authorList>
    </citation>
    <scope>NUCLEOTIDE SEQUENCE</scope>
    <source>
        <strain evidence="7">ChiSjej3B21-8574</strain>
    </source>
</reference>
<keyword evidence="4" id="KW-0378">Hydrolase</keyword>
<dbReference type="InterPro" id="IPR001279">
    <property type="entry name" value="Metallo-B-lactamas"/>
</dbReference>
<organism evidence="7 8">
    <name type="scientific">Candidatus Anaerostipes avistercoris</name>
    <dbReference type="NCBI Taxonomy" id="2838462"/>
    <lineage>
        <taxon>Bacteria</taxon>
        <taxon>Bacillati</taxon>
        <taxon>Bacillota</taxon>
        <taxon>Clostridia</taxon>
        <taxon>Lachnospirales</taxon>
        <taxon>Lachnospiraceae</taxon>
        <taxon>Anaerostipes</taxon>
    </lineage>
</organism>
<evidence type="ECO:0000256" key="5">
    <source>
        <dbReference type="ARBA" id="ARBA00022833"/>
    </source>
</evidence>
<dbReference type="PANTHER" id="PTHR42978:SF2">
    <property type="entry name" value="102 KBASES UNSTABLE REGION: FROM 1 TO 119443"/>
    <property type="match status" value="1"/>
</dbReference>
<dbReference type="EMBL" id="DWWD01000048">
    <property type="protein sequence ID" value="HJC51575.1"/>
    <property type="molecule type" value="Genomic_DNA"/>
</dbReference>
<dbReference type="InterPro" id="IPR036866">
    <property type="entry name" value="RibonucZ/Hydroxyglut_hydro"/>
</dbReference>
<keyword evidence="5" id="KW-0862">Zinc</keyword>
<dbReference type="GO" id="GO:0046872">
    <property type="term" value="F:metal ion binding"/>
    <property type="evidence" value="ECO:0007669"/>
    <property type="project" value="UniProtKB-KW"/>
</dbReference>
<evidence type="ECO:0000256" key="2">
    <source>
        <dbReference type="ARBA" id="ARBA00007749"/>
    </source>
</evidence>
<dbReference type="Pfam" id="PF00753">
    <property type="entry name" value="Lactamase_B"/>
    <property type="match status" value="1"/>
</dbReference>
<keyword evidence="3" id="KW-0479">Metal-binding</keyword>